<keyword evidence="5 8" id="KW-1133">Transmembrane helix</keyword>
<sequence>MSVHAGGGPAGGSETEPPGKTAGEASEGRARRDTRSLGGRFRRGLRLSLLNTVLSRAGTFLLGMLLARLLVPEQFGVYAAALVVAQLLLTVNDLGAAAALVRRPDAPVRATSDPTSARPEAGASVGLAAVHGGPDRLVAGDPRAVEAAVETGADAPRSADETSSSRDAETTGVDGVGAEAVEADAIDAVLPTAWTLSVLWGAVGAVICLVSAPWLADLLGSPAATDLIRVMAVTLLLDGFASVPAAMLTRELRQARRLVADVSGMAVNLTVTTLLALGGLGPWALVIGNVTGTVVTVVLVMGLARVWPRFGFDRAHGAEITRCGAAMLGASVLLVVVQATPQAVTGSLLGAGTLGFFYLASNMANWPAVLVSATVERVALATFSRARDAGHDLSRAVSAVLGLVCAVVLPGGVALAILAEPLIEVVYGPRWSLASAALSGLALVSVARVIAELVFSLLIAVDAMASSVLLLACWAAASIPATIWAAQVWGLAGVAWAQASAALLVALPIHLLALRRARVSLRTVVGGAAVPLFSALGCGAVLTGLRGLGLPVLIEILLGGLVVGAVVTGGVLRAQHRVTAALGTTGTTAAETPAWDGSVRDGSSPDGSVPGGSARGDAARDGSGIGGSAIPADVTPAGVTPADAVPPAEVPPGVVQQVRSAAGAARPEAASGDATR</sequence>
<keyword evidence="6 8" id="KW-0472">Membrane</keyword>
<feature type="compositionally biased region" description="Basic and acidic residues" evidence="7">
    <location>
        <begin position="26"/>
        <end position="35"/>
    </location>
</feature>
<evidence type="ECO:0000256" key="3">
    <source>
        <dbReference type="ARBA" id="ARBA00022475"/>
    </source>
</evidence>
<accession>A0A221WA82</accession>
<dbReference type="KEGG" id="ahg:AHOG_26550"/>
<dbReference type="Proteomes" id="UP000204221">
    <property type="component" value="Chromosome"/>
</dbReference>
<keyword evidence="4 8" id="KW-0812">Transmembrane</keyword>
<proteinExistence type="inferred from homology"/>
<feature type="transmembrane region" description="Helical" evidence="8">
    <location>
        <begin position="431"/>
        <end position="450"/>
    </location>
</feature>
<feature type="transmembrane region" description="Helical" evidence="8">
    <location>
        <begin position="283"/>
        <end position="304"/>
    </location>
</feature>
<dbReference type="Pfam" id="PF13440">
    <property type="entry name" value="Polysacc_synt_3"/>
    <property type="match status" value="2"/>
</dbReference>
<protein>
    <submittedName>
        <fullName evidence="9">Teichuronic acid biosynthesis protein TuaB</fullName>
    </submittedName>
</protein>
<evidence type="ECO:0000256" key="8">
    <source>
        <dbReference type="SAM" id="Phobius"/>
    </source>
</evidence>
<feature type="transmembrane region" description="Helical" evidence="8">
    <location>
        <begin position="193"/>
        <end position="215"/>
    </location>
</feature>
<feature type="compositionally biased region" description="Low complexity" evidence="7">
    <location>
        <begin position="639"/>
        <end position="676"/>
    </location>
</feature>
<evidence type="ECO:0000256" key="7">
    <source>
        <dbReference type="SAM" id="MobiDB-lite"/>
    </source>
</evidence>
<gene>
    <name evidence="9" type="primary">tuaB</name>
    <name evidence="9" type="ORF">AHOG_26550</name>
</gene>
<feature type="transmembrane region" description="Helical" evidence="8">
    <location>
        <begin position="227"/>
        <end position="246"/>
    </location>
</feature>
<keyword evidence="10" id="KW-1185">Reference proteome</keyword>
<dbReference type="AlphaFoldDB" id="A0A221WA82"/>
<feature type="transmembrane region" description="Helical" evidence="8">
    <location>
        <begin position="49"/>
        <end position="71"/>
    </location>
</feature>
<evidence type="ECO:0000256" key="1">
    <source>
        <dbReference type="ARBA" id="ARBA00004651"/>
    </source>
</evidence>
<feature type="region of interest" description="Disordered" evidence="7">
    <location>
        <begin position="1"/>
        <end position="37"/>
    </location>
</feature>
<name>A0A221WA82_9PSEU</name>
<feature type="compositionally biased region" description="Gly residues" evidence="7">
    <location>
        <begin position="1"/>
        <end position="11"/>
    </location>
</feature>
<feature type="transmembrane region" description="Helical" evidence="8">
    <location>
        <begin position="325"/>
        <end position="344"/>
    </location>
</feature>
<feature type="transmembrane region" description="Helical" evidence="8">
    <location>
        <begin position="396"/>
        <end position="419"/>
    </location>
</feature>
<comment type="subcellular location">
    <subcellularLocation>
        <location evidence="1">Cell membrane</location>
        <topology evidence="1">Multi-pass membrane protein</topology>
    </subcellularLocation>
</comment>
<reference evidence="9 10" key="1">
    <citation type="submission" date="2017-07" db="EMBL/GenBank/DDBJ databases">
        <title>Complete genome sequence of Actinoalloteichus hoggarensis DSM 45943, type strain of Actinoalloteichus hoggarensis.</title>
        <authorList>
            <person name="Ruckert C."/>
            <person name="Nouioui I."/>
            <person name="Willmese J."/>
            <person name="van Wezel G."/>
            <person name="Klenk H.-P."/>
            <person name="Kalinowski J."/>
            <person name="Zotchev S.B."/>
        </authorList>
    </citation>
    <scope>NUCLEOTIDE SEQUENCE [LARGE SCALE GENOMIC DNA]</scope>
    <source>
        <strain evidence="9 10">DSM 45943</strain>
    </source>
</reference>
<dbReference type="PANTHER" id="PTHR30250:SF10">
    <property type="entry name" value="LIPOPOLYSACCHARIDE BIOSYNTHESIS PROTEIN WZXC"/>
    <property type="match status" value="1"/>
</dbReference>
<feature type="transmembrane region" description="Helical" evidence="8">
    <location>
        <begin position="258"/>
        <end position="277"/>
    </location>
</feature>
<evidence type="ECO:0000256" key="4">
    <source>
        <dbReference type="ARBA" id="ARBA00022692"/>
    </source>
</evidence>
<dbReference type="InterPro" id="IPR050833">
    <property type="entry name" value="Poly_Biosynth_Transport"/>
</dbReference>
<feature type="region of interest" description="Disordered" evidence="7">
    <location>
        <begin position="149"/>
        <end position="173"/>
    </location>
</feature>
<feature type="transmembrane region" description="Helical" evidence="8">
    <location>
        <begin position="548"/>
        <end position="572"/>
    </location>
</feature>
<evidence type="ECO:0000256" key="2">
    <source>
        <dbReference type="ARBA" id="ARBA00007430"/>
    </source>
</evidence>
<feature type="transmembrane region" description="Helical" evidence="8">
    <location>
        <begin position="356"/>
        <end position="375"/>
    </location>
</feature>
<dbReference type="EMBL" id="CP022521">
    <property type="protein sequence ID" value="ASO22912.1"/>
    <property type="molecule type" value="Genomic_DNA"/>
</dbReference>
<feature type="transmembrane region" description="Helical" evidence="8">
    <location>
        <begin position="519"/>
        <end position="542"/>
    </location>
</feature>
<comment type="similarity">
    <text evidence="2">Belongs to the polysaccharide synthase family.</text>
</comment>
<keyword evidence="3" id="KW-1003">Cell membrane</keyword>
<feature type="compositionally biased region" description="Basic and acidic residues" evidence="7">
    <location>
        <begin position="157"/>
        <end position="169"/>
    </location>
</feature>
<organism evidence="9 10">
    <name type="scientific">Actinoalloteichus hoggarensis</name>
    <dbReference type="NCBI Taxonomy" id="1470176"/>
    <lineage>
        <taxon>Bacteria</taxon>
        <taxon>Bacillati</taxon>
        <taxon>Actinomycetota</taxon>
        <taxon>Actinomycetes</taxon>
        <taxon>Pseudonocardiales</taxon>
        <taxon>Pseudonocardiaceae</taxon>
        <taxon>Actinoalloteichus</taxon>
    </lineage>
</organism>
<feature type="transmembrane region" description="Helical" evidence="8">
    <location>
        <begin position="77"/>
        <end position="101"/>
    </location>
</feature>
<evidence type="ECO:0000313" key="10">
    <source>
        <dbReference type="Proteomes" id="UP000204221"/>
    </source>
</evidence>
<feature type="transmembrane region" description="Helical" evidence="8">
    <location>
        <begin position="483"/>
        <end position="507"/>
    </location>
</feature>
<evidence type="ECO:0000256" key="6">
    <source>
        <dbReference type="ARBA" id="ARBA00023136"/>
    </source>
</evidence>
<feature type="region of interest" description="Disordered" evidence="7">
    <location>
        <begin position="589"/>
        <end position="676"/>
    </location>
</feature>
<dbReference type="GO" id="GO:0005886">
    <property type="term" value="C:plasma membrane"/>
    <property type="evidence" value="ECO:0007669"/>
    <property type="project" value="UniProtKB-SubCell"/>
</dbReference>
<evidence type="ECO:0000313" key="9">
    <source>
        <dbReference type="EMBL" id="ASO22912.1"/>
    </source>
</evidence>
<dbReference type="PANTHER" id="PTHR30250">
    <property type="entry name" value="PST FAMILY PREDICTED COLANIC ACID TRANSPORTER"/>
    <property type="match status" value="1"/>
</dbReference>
<evidence type="ECO:0000256" key="5">
    <source>
        <dbReference type="ARBA" id="ARBA00022989"/>
    </source>
</evidence>